<name>A0A084AZD3_STACB</name>
<dbReference type="SUPFAM" id="SSF54719">
    <property type="entry name" value="Fe,Mn superoxide dismutase (SOD), C-terminal domain"/>
    <property type="match status" value="1"/>
</dbReference>
<dbReference type="OrthoDB" id="275227at2759"/>
<dbReference type="AlphaFoldDB" id="A0A084AZD3"/>
<evidence type="ECO:0000313" key="4">
    <source>
        <dbReference type="EMBL" id="KEY70662.1"/>
    </source>
</evidence>
<dbReference type="GO" id="GO:0005737">
    <property type="term" value="C:cytoplasm"/>
    <property type="evidence" value="ECO:0007669"/>
    <property type="project" value="TreeGrafter"/>
</dbReference>
<dbReference type="PANTHER" id="PTHR43595">
    <property type="entry name" value="37S RIBOSOMAL PROTEIN S26, MITOCHONDRIAL"/>
    <property type="match status" value="1"/>
</dbReference>
<feature type="domain" description="Manganese/iron superoxide dismutase C-terminal" evidence="3">
    <location>
        <begin position="197"/>
        <end position="253"/>
    </location>
</feature>
<reference evidence="4 5" key="1">
    <citation type="journal article" date="2014" name="BMC Genomics">
        <title>Comparative genome sequencing reveals chemotype-specific gene clusters in the toxigenic black mold Stachybotrys.</title>
        <authorList>
            <person name="Semeiks J."/>
            <person name="Borek D."/>
            <person name="Otwinowski Z."/>
            <person name="Grishin N.V."/>
        </authorList>
    </citation>
    <scope>NUCLEOTIDE SEQUENCE [LARGE SCALE GENOMIC DNA]</scope>
    <source>
        <strain evidence="5">CBS 109288 / IBT 7711</strain>
    </source>
</reference>
<proteinExistence type="predicted"/>
<feature type="compositionally biased region" description="Basic and acidic residues" evidence="2">
    <location>
        <begin position="45"/>
        <end position="54"/>
    </location>
</feature>
<dbReference type="InterPro" id="IPR036324">
    <property type="entry name" value="Mn/Fe_SOD_N_sf"/>
</dbReference>
<dbReference type="GO" id="GO:0046872">
    <property type="term" value="F:metal ion binding"/>
    <property type="evidence" value="ECO:0007669"/>
    <property type="project" value="InterPro"/>
</dbReference>
<dbReference type="InterPro" id="IPR036314">
    <property type="entry name" value="SOD_C_sf"/>
</dbReference>
<dbReference type="PANTHER" id="PTHR43595:SF2">
    <property type="entry name" value="SMALL RIBOSOMAL SUBUNIT PROTEIN MS42"/>
    <property type="match status" value="1"/>
</dbReference>
<dbReference type="InterPro" id="IPR019832">
    <property type="entry name" value="Mn/Fe_SOD_C"/>
</dbReference>
<dbReference type="GO" id="GO:0004784">
    <property type="term" value="F:superoxide dismutase activity"/>
    <property type="evidence" value="ECO:0007669"/>
    <property type="project" value="InterPro"/>
</dbReference>
<sequence>MPGGLVAVLFPGQLQVPTAQCISGWQPPSASEALSLKKVPGRKPTRTESSKRQEFAWADPEPSPPSQRQHHKAMLRTSLRIPRQVLGAGLRVAACPGASRHLHHVPSLTHSYPDGVPNLLSAGGFNIAWTDYMTLMTEKLNALTVGTELEDKSTKTIALMTAREPSQAPIFNYASMAHNNHFFFEGFSPTGTPMPDTLRSELEANFSSIETLRREFIITASAMFGPGFVWLVRTNATNEFRILTTYLAGSPYSGAHWRAQPTDMNTRGNEGSAKSYFANQAAAASARGPAANLPPGGIDVSPVLCLNTWEHVWLLDWGVGAGGAGGKMAYAESWWELIDWEKVAEKAGVLRPKLKTADRAPAAADRA</sequence>
<comment type="function">
    <text evidence="1">Component of the mitochondrial ribosome (mitoribosome), a dedicated translation machinery responsible for the synthesis of mitochondrial genome-encoded proteins, including at least some of the essential transmembrane subunits of the mitochondrial respiratory chain. The mitoribosomes are attached to the mitochondrial inner membrane and translation products are cotranslationally integrated into the membrane.</text>
</comment>
<organism evidence="4 5">
    <name type="scientific">Stachybotrys chartarum (strain CBS 109288 / IBT 7711)</name>
    <name type="common">Toxic black mold</name>
    <name type="synonym">Stilbospora chartarum</name>
    <dbReference type="NCBI Taxonomy" id="1280523"/>
    <lineage>
        <taxon>Eukaryota</taxon>
        <taxon>Fungi</taxon>
        <taxon>Dikarya</taxon>
        <taxon>Ascomycota</taxon>
        <taxon>Pezizomycotina</taxon>
        <taxon>Sordariomycetes</taxon>
        <taxon>Hypocreomycetidae</taxon>
        <taxon>Hypocreales</taxon>
        <taxon>Stachybotryaceae</taxon>
        <taxon>Stachybotrys</taxon>
    </lineage>
</organism>
<feature type="domain" description="Manganese/iron superoxide dismutase C-terminal" evidence="3">
    <location>
        <begin position="300"/>
        <end position="345"/>
    </location>
</feature>
<evidence type="ECO:0000256" key="2">
    <source>
        <dbReference type="SAM" id="MobiDB-lite"/>
    </source>
</evidence>
<gene>
    <name evidence="4" type="ORF">S7711_02262</name>
</gene>
<evidence type="ECO:0000313" key="5">
    <source>
        <dbReference type="Proteomes" id="UP000028045"/>
    </source>
</evidence>
<dbReference type="Gene3D" id="3.55.40.20">
    <property type="entry name" value="Iron/manganese superoxide dismutase, C-terminal domain"/>
    <property type="match status" value="1"/>
</dbReference>
<feature type="region of interest" description="Disordered" evidence="2">
    <location>
        <begin position="33"/>
        <end position="72"/>
    </location>
</feature>
<dbReference type="EMBL" id="KL648431">
    <property type="protein sequence ID" value="KEY70662.1"/>
    <property type="molecule type" value="Genomic_DNA"/>
</dbReference>
<dbReference type="HOGENOM" id="CLU_057349_1_0_1"/>
<evidence type="ECO:0000259" key="3">
    <source>
        <dbReference type="Pfam" id="PF02777"/>
    </source>
</evidence>
<evidence type="ECO:0000256" key="1">
    <source>
        <dbReference type="ARBA" id="ARBA00037226"/>
    </source>
</evidence>
<keyword evidence="5" id="KW-1185">Reference proteome</keyword>
<dbReference type="Proteomes" id="UP000028045">
    <property type="component" value="Unassembled WGS sequence"/>
</dbReference>
<accession>A0A084AZD3</accession>
<dbReference type="Pfam" id="PF02777">
    <property type="entry name" value="Sod_Fe_C"/>
    <property type="match status" value="2"/>
</dbReference>
<dbReference type="SUPFAM" id="SSF46609">
    <property type="entry name" value="Fe,Mn superoxide dismutase (SOD), N-terminal domain"/>
    <property type="match status" value="1"/>
</dbReference>
<protein>
    <recommendedName>
        <fullName evidence="3">Manganese/iron superoxide dismutase C-terminal domain-containing protein</fullName>
    </recommendedName>
</protein>